<keyword evidence="2" id="KW-1185">Reference proteome</keyword>
<protein>
    <submittedName>
        <fullName evidence="1">Uncharacterized protein</fullName>
    </submittedName>
</protein>
<gene>
    <name evidence="1" type="ORF">T4D_6881</name>
</gene>
<reference evidence="1 2" key="1">
    <citation type="submission" date="2015-01" db="EMBL/GenBank/DDBJ databases">
        <title>Evolution of Trichinella species and genotypes.</title>
        <authorList>
            <person name="Korhonen P.K."/>
            <person name="Edoardo P."/>
            <person name="Giuseppe L.R."/>
            <person name="Gasser R.B."/>
        </authorList>
    </citation>
    <scope>NUCLEOTIDE SEQUENCE [LARGE SCALE GENOMIC DNA]</scope>
    <source>
        <strain evidence="1">ISS470</strain>
    </source>
</reference>
<sequence length="30" mass="3654">MSRLLCYNYLMLCYGCNQAFNYNSARQYHL</sequence>
<dbReference type="Proteomes" id="UP000054995">
    <property type="component" value="Unassembled WGS sequence"/>
</dbReference>
<dbReference type="AlphaFoldDB" id="A0A0V1EXP0"/>
<evidence type="ECO:0000313" key="1">
    <source>
        <dbReference type="EMBL" id="KRY78496.1"/>
    </source>
</evidence>
<evidence type="ECO:0000313" key="2">
    <source>
        <dbReference type="Proteomes" id="UP000054995"/>
    </source>
</evidence>
<dbReference type="EMBL" id="JYDT01000857">
    <property type="protein sequence ID" value="KRY78496.1"/>
    <property type="molecule type" value="Genomic_DNA"/>
</dbReference>
<accession>A0A0V1EXP0</accession>
<name>A0A0V1EXP0_TRIPS</name>
<dbReference type="OrthoDB" id="10297226at2759"/>
<organism evidence="1 2">
    <name type="scientific">Trichinella pseudospiralis</name>
    <name type="common">Parasitic roundworm</name>
    <dbReference type="NCBI Taxonomy" id="6337"/>
    <lineage>
        <taxon>Eukaryota</taxon>
        <taxon>Metazoa</taxon>
        <taxon>Ecdysozoa</taxon>
        <taxon>Nematoda</taxon>
        <taxon>Enoplea</taxon>
        <taxon>Dorylaimia</taxon>
        <taxon>Trichinellida</taxon>
        <taxon>Trichinellidae</taxon>
        <taxon>Trichinella</taxon>
    </lineage>
</organism>
<proteinExistence type="predicted"/>
<comment type="caution">
    <text evidence="1">The sequence shown here is derived from an EMBL/GenBank/DDBJ whole genome shotgun (WGS) entry which is preliminary data.</text>
</comment>